<dbReference type="EMBL" id="JASPKZ010001954">
    <property type="protein sequence ID" value="KAJ9596934.1"/>
    <property type="molecule type" value="Genomic_DNA"/>
</dbReference>
<feature type="non-terminal residue" evidence="1">
    <location>
        <position position="1"/>
    </location>
</feature>
<dbReference type="Proteomes" id="UP001233999">
    <property type="component" value="Unassembled WGS sequence"/>
</dbReference>
<comment type="caution">
    <text evidence="1">The sequence shown here is derived from an EMBL/GenBank/DDBJ whole genome shotgun (WGS) entry which is preliminary data.</text>
</comment>
<dbReference type="Gene3D" id="1.10.287.1270">
    <property type="match status" value="1"/>
</dbReference>
<gene>
    <name evidence="1" type="ORF">L9F63_012059</name>
</gene>
<keyword evidence="2" id="KW-1185">Reference proteome</keyword>
<reference evidence="1" key="2">
    <citation type="submission" date="2023-05" db="EMBL/GenBank/DDBJ databases">
        <authorList>
            <person name="Fouks B."/>
        </authorList>
    </citation>
    <scope>NUCLEOTIDE SEQUENCE</scope>
    <source>
        <strain evidence="1">Stay&amp;Tobe</strain>
        <tissue evidence="1">Testes</tissue>
    </source>
</reference>
<accession>A0AAD8AD85</accession>
<dbReference type="AlphaFoldDB" id="A0AAD8AD85"/>
<feature type="non-terminal residue" evidence="1">
    <location>
        <position position="103"/>
    </location>
</feature>
<protein>
    <submittedName>
        <fullName evidence="1">Uncharacterized protein</fullName>
    </submittedName>
</protein>
<name>A0AAD8AD85_DIPPU</name>
<proteinExistence type="predicted"/>
<reference evidence="1" key="1">
    <citation type="journal article" date="2023" name="IScience">
        <title>Live-bearing cockroach genome reveals convergent evolutionary mechanisms linked to viviparity in insects and beyond.</title>
        <authorList>
            <person name="Fouks B."/>
            <person name="Harrison M.C."/>
            <person name="Mikhailova A.A."/>
            <person name="Marchal E."/>
            <person name="English S."/>
            <person name="Carruthers M."/>
            <person name="Jennings E.C."/>
            <person name="Chiamaka E.L."/>
            <person name="Frigard R.A."/>
            <person name="Pippel M."/>
            <person name="Attardo G.M."/>
            <person name="Benoit J.B."/>
            <person name="Bornberg-Bauer E."/>
            <person name="Tobe S.S."/>
        </authorList>
    </citation>
    <scope>NUCLEOTIDE SEQUENCE</scope>
    <source>
        <strain evidence="1">Stay&amp;Tobe</strain>
    </source>
</reference>
<sequence length="103" mass="11898">WTRRCTVRSVMHKYLEKKNEVNFDKIFNQMLAGDEVNVTASLISYYITLTSSAIDFHFRPYSQASKHALSANITNITKDGFIRHGQSHNRSLTTCRSPSRLQF</sequence>
<evidence type="ECO:0000313" key="1">
    <source>
        <dbReference type="EMBL" id="KAJ9596934.1"/>
    </source>
</evidence>
<evidence type="ECO:0000313" key="2">
    <source>
        <dbReference type="Proteomes" id="UP001233999"/>
    </source>
</evidence>
<organism evidence="1 2">
    <name type="scientific">Diploptera punctata</name>
    <name type="common">Pacific beetle cockroach</name>
    <dbReference type="NCBI Taxonomy" id="6984"/>
    <lineage>
        <taxon>Eukaryota</taxon>
        <taxon>Metazoa</taxon>
        <taxon>Ecdysozoa</taxon>
        <taxon>Arthropoda</taxon>
        <taxon>Hexapoda</taxon>
        <taxon>Insecta</taxon>
        <taxon>Pterygota</taxon>
        <taxon>Neoptera</taxon>
        <taxon>Polyneoptera</taxon>
        <taxon>Dictyoptera</taxon>
        <taxon>Blattodea</taxon>
        <taxon>Blaberoidea</taxon>
        <taxon>Blaberidae</taxon>
        <taxon>Diplopterinae</taxon>
        <taxon>Diploptera</taxon>
    </lineage>
</organism>